<dbReference type="InterPro" id="IPR023393">
    <property type="entry name" value="START-like_dom_sf"/>
</dbReference>
<sequence length="146" mass="15886">MVGRRFSFEVRRSSSAAPEKLFRLETDGELWSSWAGPLVPQSSQARVPCGVGAVRRVGLWPVLLSEQTVVYEPDRRHVYVLTSAGLPVRDYRAEVLFTPTGSGGTELCWSASFTERLPGTGAVTAPALHAALRYLAARLVTAAERA</sequence>
<comment type="caution">
    <text evidence="1">The sequence shown here is derived from an EMBL/GenBank/DDBJ whole genome shotgun (WGS) entry which is preliminary data.</text>
</comment>
<dbReference type="InterPro" id="IPR019587">
    <property type="entry name" value="Polyketide_cyclase/dehydratase"/>
</dbReference>
<dbReference type="Proteomes" id="UP000635245">
    <property type="component" value="Unassembled WGS sequence"/>
</dbReference>
<dbReference type="AlphaFoldDB" id="A0A934QQQ0"/>
<dbReference type="Gene3D" id="3.30.530.20">
    <property type="match status" value="1"/>
</dbReference>
<dbReference type="RefSeq" id="WP_200317777.1">
    <property type="nucleotide sequence ID" value="NZ_JAENJH010000002.1"/>
</dbReference>
<dbReference type="Pfam" id="PF10604">
    <property type="entry name" value="Polyketide_cyc2"/>
    <property type="match status" value="1"/>
</dbReference>
<evidence type="ECO:0000313" key="1">
    <source>
        <dbReference type="EMBL" id="MBK1784986.1"/>
    </source>
</evidence>
<name>A0A934QQQ0_9PSEU</name>
<gene>
    <name evidence="1" type="ORF">JHE00_11670</name>
</gene>
<accession>A0A934QQQ0</accession>
<keyword evidence="2" id="KW-1185">Reference proteome</keyword>
<protein>
    <submittedName>
        <fullName evidence="1">SRPBCC family protein</fullName>
    </submittedName>
</protein>
<dbReference type="SUPFAM" id="SSF55961">
    <property type="entry name" value="Bet v1-like"/>
    <property type="match status" value="1"/>
</dbReference>
<evidence type="ECO:0000313" key="2">
    <source>
        <dbReference type="Proteomes" id="UP000635245"/>
    </source>
</evidence>
<reference evidence="1" key="1">
    <citation type="submission" date="2020-12" db="EMBL/GenBank/DDBJ databases">
        <title>Prauserella sp. ASG 168, a novel actinomycete isolated from cave rock.</title>
        <authorList>
            <person name="Suriyachadkun C."/>
        </authorList>
    </citation>
    <scope>NUCLEOTIDE SEQUENCE</scope>
    <source>
        <strain evidence="1">ASG 168</strain>
    </source>
</reference>
<dbReference type="CDD" id="cd07821">
    <property type="entry name" value="PYR_PYL_RCAR_like"/>
    <property type="match status" value="1"/>
</dbReference>
<organism evidence="1 2">
    <name type="scientific">Prauserella cavernicola</name>
    <dbReference type="NCBI Taxonomy" id="2800127"/>
    <lineage>
        <taxon>Bacteria</taxon>
        <taxon>Bacillati</taxon>
        <taxon>Actinomycetota</taxon>
        <taxon>Actinomycetes</taxon>
        <taxon>Pseudonocardiales</taxon>
        <taxon>Pseudonocardiaceae</taxon>
        <taxon>Prauserella</taxon>
    </lineage>
</organism>
<proteinExistence type="predicted"/>
<dbReference type="EMBL" id="JAENJH010000002">
    <property type="protein sequence ID" value="MBK1784986.1"/>
    <property type="molecule type" value="Genomic_DNA"/>
</dbReference>